<proteinExistence type="predicted"/>
<dbReference type="Proteomes" id="UP000681967">
    <property type="component" value="Unassembled WGS sequence"/>
</dbReference>
<evidence type="ECO:0000256" key="1">
    <source>
        <dbReference type="SAM" id="MobiDB-lite"/>
    </source>
</evidence>
<name>A0A819M9W9_9BILA</name>
<dbReference type="Proteomes" id="UP000663842">
    <property type="component" value="Unassembled WGS sequence"/>
</dbReference>
<dbReference type="Proteomes" id="UP000676336">
    <property type="component" value="Unassembled WGS sequence"/>
</dbReference>
<evidence type="ECO:0000313" key="7">
    <source>
        <dbReference type="Proteomes" id="UP000663842"/>
    </source>
</evidence>
<evidence type="ECO:0000313" key="2">
    <source>
        <dbReference type="EMBL" id="CAF3760662.1"/>
    </source>
</evidence>
<accession>A0A819M9W9</accession>
<feature type="compositionally biased region" description="Low complexity" evidence="1">
    <location>
        <begin position="75"/>
        <end position="90"/>
    </location>
</feature>
<dbReference type="AlphaFoldDB" id="A0A819M9W9"/>
<dbReference type="EMBL" id="CAJOBG010000117">
    <property type="protein sequence ID" value="CAF3760662.1"/>
    <property type="molecule type" value="Genomic_DNA"/>
</dbReference>
<protein>
    <submittedName>
        <fullName evidence="4">Uncharacterized protein</fullName>
    </submittedName>
</protein>
<dbReference type="EMBL" id="CAJOBH010002645">
    <property type="protein sequence ID" value="CAF3916658.1"/>
    <property type="molecule type" value="Genomic_DNA"/>
</dbReference>
<evidence type="ECO:0000313" key="3">
    <source>
        <dbReference type="EMBL" id="CAF3916658.1"/>
    </source>
</evidence>
<evidence type="ECO:0000313" key="4">
    <source>
        <dbReference type="EMBL" id="CAF3976948.1"/>
    </source>
</evidence>
<comment type="caution">
    <text evidence="4">The sequence shown here is derived from an EMBL/GenBank/DDBJ whole genome shotgun (WGS) entry which is preliminary data.</text>
</comment>
<evidence type="ECO:0000313" key="6">
    <source>
        <dbReference type="EMBL" id="CAF4190259.1"/>
    </source>
</evidence>
<dbReference type="EMBL" id="CAJOBI010016622">
    <property type="protein sequence ID" value="CAF4190259.1"/>
    <property type="molecule type" value="Genomic_DNA"/>
</dbReference>
<dbReference type="Proteomes" id="UP000681720">
    <property type="component" value="Unassembled WGS sequence"/>
</dbReference>
<sequence length="90" mass="10154">MSHSAVKKKIDKIVSKLANKPKDIKLTVSDITDYHSHEDASTDDNSELQQGKNIQRMKHHIEHTSKAQHDQHPTSQILSNSLLDSSLKSE</sequence>
<keyword evidence="8" id="KW-1185">Reference proteome</keyword>
<evidence type="ECO:0000313" key="8">
    <source>
        <dbReference type="Proteomes" id="UP000663866"/>
    </source>
</evidence>
<gene>
    <name evidence="3" type="ORF">BYL167_LOCUS9273</name>
    <name evidence="5" type="ORF">GIL414_LOCUS17596</name>
    <name evidence="2" type="ORF">OVN521_LOCUS1667</name>
    <name evidence="6" type="ORF">SMN809_LOCUS21429</name>
    <name evidence="4" type="ORF">UXM345_LOCUS14817</name>
</gene>
<evidence type="ECO:0000313" key="5">
    <source>
        <dbReference type="EMBL" id="CAF4111510.1"/>
    </source>
</evidence>
<feature type="region of interest" description="Disordered" evidence="1">
    <location>
        <begin position="58"/>
        <end position="90"/>
    </location>
</feature>
<dbReference type="EMBL" id="CAJOBJ010008411">
    <property type="protein sequence ID" value="CAF4111510.1"/>
    <property type="molecule type" value="Genomic_DNA"/>
</dbReference>
<reference evidence="4" key="1">
    <citation type="submission" date="2021-02" db="EMBL/GenBank/DDBJ databases">
        <authorList>
            <person name="Nowell W R."/>
        </authorList>
    </citation>
    <scope>NUCLEOTIDE SEQUENCE</scope>
</reference>
<dbReference type="EMBL" id="CAJOBF010001710">
    <property type="protein sequence ID" value="CAF3976948.1"/>
    <property type="molecule type" value="Genomic_DNA"/>
</dbReference>
<feature type="compositionally biased region" description="Basic and acidic residues" evidence="1">
    <location>
        <begin position="62"/>
        <end position="72"/>
    </location>
</feature>
<organism evidence="4 7">
    <name type="scientific">Rotaria magnacalcarata</name>
    <dbReference type="NCBI Taxonomy" id="392030"/>
    <lineage>
        <taxon>Eukaryota</taxon>
        <taxon>Metazoa</taxon>
        <taxon>Spiralia</taxon>
        <taxon>Gnathifera</taxon>
        <taxon>Rotifera</taxon>
        <taxon>Eurotatoria</taxon>
        <taxon>Bdelloidea</taxon>
        <taxon>Philodinida</taxon>
        <taxon>Philodinidae</taxon>
        <taxon>Rotaria</taxon>
    </lineage>
</organism>
<dbReference type="Proteomes" id="UP000663866">
    <property type="component" value="Unassembled WGS sequence"/>
</dbReference>